<evidence type="ECO:0000313" key="2">
    <source>
        <dbReference type="EMBL" id="KAG5495079.1"/>
    </source>
</evidence>
<gene>
    <name evidence="2" type="ORF">JKF63_02132</name>
</gene>
<dbReference type="EMBL" id="JAFJZO010000033">
    <property type="protein sequence ID" value="KAG5495079.1"/>
    <property type="molecule type" value="Genomic_DNA"/>
</dbReference>
<organism evidence="2 3">
    <name type="scientific">Porcisia hertigi</name>
    <dbReference type="NCBI Taxonomy" id="2761500"/>
    <lineage>
        <taxon>Eukaryota</taxon>
        <taxon>Discoba</taxon>
        <taxon>Euglenozoa</taxon>
        <taxon>Kinetoplastea</taxon>
        <taxon>Metakinetoplastina</taxon>
        <taxon>Trypanosomatida</taxon>
        <taxon>Trypanosomatidae</taxon>
        <taxon>Leishmaniinae</taxon>
        <taxon>Porcisia</taxon>
    </lineage>
</organism>
<evidence type="ECO:0000313" key="3">
    <source>
        <dbReference type="Proteomes" id="UP000674318"/>
    </source>
</evidence>
<proteinExistence type="predicted"/>
<name>A0A836L1S5_9TRYP</name>
<dbReference type="GeneID" id="94288251"/>
<dbReference type="OrthoDB" id="265506at2759"/>
<sequence length="894" mass="96295">MSDSDHVVHYPLVRVRGGAAMLLAALVGGLSPPAQVVLRRALWVISLMTTAKVQRTAVLIFARRLLLPLLTDAFPTVPGAQNPGKTQSSSATLIKALVRALVVYSFAEKLLKAHRGASSMLTAATAACMCNEEELLRRLLVAVADADARSLSSMQRWVTPRATTTGSPRVYSAFFSTTTRVALKAYLRHLHSPPRTSRVTIFVPGLLTAPWTTHLLPLLRDICSRQGTAVVGYDICVDADHYDIDLRHLRHLILQKRRSTADSHASPPPSAMSPTGVLVLASIRGRRVRNGAEACVFAKMNGWQIVELCVPTLPVEAIQGLEPQPRPLWMGLQQAQRSMPSVRPDLCLTAFDDAGMYGGAVVELCSGDSALLAHMKSQCQRGQVESGHDGTTRQTRMHQPSYPSAAVTLRTLPFAVASATLDAASGTNESIDGVWCPWARRLCIATLREADMLRHGSVAAQEALVALRRFPGQALSNLSVSAKTQVQQFFSPRKSSPQQSNDGSGGGGPPGGVAHSVSAEAPVEQRTTYITSPLPPLAAVVSLAAQRTPANSPINNANNQGMKESPTLAKKKLPDRAAPRAWTASEGALTNGAVEWRIRLRWSFLLMSQTFGTGGVPRVANDASFTTRTSAAYLSLWSFVAQLPPWVVAVSAADDGETVWGEHRSSCCVEASATALLVRLAHPASPQAVADLLRDEALIEATAVRPRTWNSVASAPDATAVEDFKFEEAVVFIGCAQATRLSEELLYLPLSPNLPLDVRTKMLRVMWDKVPHTRDDAHAPEHSHWRKRSTPTGASSNHVQATLNSIYRTYLPQAQRECVSKTPRLAAAAGNAFPRTIAQDHSRGGMVSARDAKRVQQFLFDGAFSSSSSASWGPTGTVLKPFVQACVLQGTSNL</sequence>
<feature type="region of interest" description="Disordered" evidence="1">
    <location>
        <begin position="486"/>
        <end position="516"/>
    </location>
</feature>
<reference evidence="2 3" key="1">
    <citation type="submission" date="2021-02" db="EMBL/GenBank/DDBJ databases">
        <title>Porcisia hertigi Genome sequencing and assembly.</title>
        <authorList>
            <person name="Almutairi H."/>
            <person name="Gatherer D."/>
        </authorList>
    </citation>
    <scope>NUCLEOTIDE SEQUENCE [LARGE SCALE GENOMIC DNA]</scope>
    <source>
        <strain evidence="2 3">C119</strain>
    </source>
</reference>
<evidence type="ECO:0000256" key="1">
    <source>
        <dbReference type="SAM" id="MobiDB-lite"/>
    </source>
</evidence>
<keyword evidence="3" id="KW-1185">Reference proteome</keyword>
<accession>A0A836L1S5</accession>
<dbReference type="KEGG" id="phet:94288251"/>
<dbReference type="Proteomes" id="UP000674318">
    <property type="component" value="Unassembled WGS sequence"/>
</dbReference>
<protein>
    <submittedName>
        <fullName evidence="2">Uncharacterized protein</fullName>
    </submittedName>
</protein>
<dbReference type="AlphaFoldDB" id="A0A836L1S5"/>
<dbReference type="RefSeq" id="XP_067754331.1">
    <property type="nucleotide sequence ID" value="XM_067898174.1"/>
</dbReference>
<feature type="region of interest" description="Disordered" evidence="1">
    <location>
        <begin position="775"/>
        <end position="797"/>
    </location>
</feature>
<comment type="caution">
    <text evidence="2">The sequence shown here is derived from an EMBL/GenBank/DDBJ whole genome shotgun (WGS) entry which is preliminary data.</text>
</comment>